<dbReference type="NCBIfam" id="TIGR00125">
    <property type="entry name" value="cyt_tran_rel"/>
    <property type="match status" value="1"/>
</dbReference>
<dbReference type="AlphaFoldDB" id="A0A2H0RD91"/>
<dbReference type="Pfam" id="PF01467">
    <property type="entry name" value="CTP_transf_like"/>
    <property type="match status" value="1"/>
</dbReference>
<keyword evidence="2" id="KW-0548">Nucleotidyltransferase</keyword>
<dbReference type="InterPro" id="IPR014729">
    <property type="entry name" value="Rossmann-like_a/b/a_fold"/>
</dbReference>
<evidence type="ECO:0000313" key="4">
    <source>
        <dbReference type="EMBL" id="PIR44410.1"/>
    </source>
</evidence>
<reference evidence="4 5" key="1">
    <citation type="submission" date="2017-09" db="EMBL/GenBank/DDBJ databases">
        <title>Depth-based differentiation of microbial function through sediment-hosted aquifers and enrichment of novel symbionts in the deep terrestrial subsurface.</title>
        <authorList>
            <person name="Probst A.J."/>
            <person name="Ladd B."/>
            <person name="Jarett J.K."/>
            <person name="Geller-Mcgrath D.E."/>
            <person name="Sieber C.M."/>
            <person name="Emerson J.B."/>
            <person name="Anantharaman K."/>
            <person name="Thomas B.C."/>
            <person name="Malmstrom R."/>
            <person name="Stieglmeier M."/>
            <person name="Klingl A."/>
            <person name="Woyke T."/>
            <person name="Ryan C.M."/>
            <person name="Banfield J.F."/>
        </authorList>
    </citation>
    <scope>NUCLEOTIDE SEQUENCE [LARGE SCALE GENOMIC DNA]</scope>
    <source>
        <strain evidence="4">CG10_big_fil_rev_8_21_14_0_10_51_16</strain>
    </source>
</reference>
<protein>
    <recommendedName>
        <fullName evidence="3">Cytidyltransferase-like domain-containing protein</fullName>
    </recommendedName>
</protein>
<dbReference type="InterPro" id="IPR004821">
    <property type="entry name" value="Cyt_trans-like"/>
</dbReference>
<name>A0A2H0RD91_9BACT</name>
<evidence type="ECO:0000256" key="2">
    <source>
        <dbReference type="ARBA" id="ARBA00022695"/>
    </source>
</evidence>
<proteinExistence type="predicted"/>
<dbReference type="EMBL" id="PCYI01000030">
    <property type="protein sequence ID" value="PIR44410.1"/>
    <property type="molecule type" value="Genomic_DNA"/>
</dbReference>
<dbReference type="PANTHER" id="PTHR43793">
    <property type="entry name" value="FAD SYNTHASE"/>
    <property type="match status" value="1"/>
</dbReference>
<organism evidence="4 5">
    <name type="scientific">Candidatus Vogelbacteria bacterium CG10_big_fil_rev_8_21_14_0_10_51_16</name>
    <dbReference type="NCBI Taxonomy" id="1975045"/>
    <lineage>
        <taxon>Bacteria</taxon>
        <taxon>Candidatus Vogeliibacteriota</taxon>
    </lineage>
</organism>
<comment type="caution">
    <text evidence="4">The sequence shown here is derived from an EMBL/GenBank/DDBJ whole genome shotgun (WGS) entry which is preliminary data.</text>
</comment>
<dbReference type="Proteomes" id="UP000228767">
    <property type="component" value="Unassembled WGS sequence"/>
</dbReference>
<evidence type="ECO:0000256" key="1">
    <source>
        <dbReference type="ARBA" id="ARBA00022679"/>
    </source>
</evidence>
<dbReference type="Gene3D" id="3.40.50.620">
    <property type="entry name" value="HUPs"/>
    <property type="match status" value="1"/>
</dbReference>
<dbReference type="GO" id="GO:0016779">
    <property type="term" value="F:nucleotidyltransferase activity"/>
    <property type="evidence" value="ECO:0007669"/>
    <property type="project" value="UniProtKB-KW"/>
</dbReference>
<sequence length="211" mass="23911">MASGKTTVRIRKQTPKVPAEQSPLLNICLTPGCFVPNHDDLKRLIHQYRNIGKRIVLTQGVYDLIHVGHALYLSKARLLGDILIVGLDSDELTRVRKGPRRPIVPQEERVEMLLHLRHVDVVTMREVEHGIGGLIELVRPDVFVASESTKDFSREQQLEYERCCGKVVIFPPQATTSSTNRMRQLAIDGAEELATEVERLTSTFLERIRKA</sequence>
<dbReference type="InterPro" id="IPR050385">
    <property type="entry name" value="Archaeal_FAD_synthase"/>
</dbReference>
<dbReference type="PANTHER" id="PTHR43793:SF2">
    <property type="entry name" value="BIFUNCTIONAL PROTEIN HLDE"/>
    <property type="match status" value="1"/>
</dbReference>
<dbReference type="SUPFAM" id="SSF52374">
    <property type="entry name" value="Nucleotidylyl transferase"/>
    <property type="match status" value="1"/>
</dbReference>
<gene>
    <name evidence="4" type="ORF">COV10_04705</name>
</gene>
<evidence type="ECO:0000313" key="5">
    <source>
        <dbReference type="Proteomes" id="UP000228767"/>
    </source>
</evidence>
<feature type="domain" description="Cytidyltransferase-like" evidence="3">
    <location>
        <begin position="58"/>
        <end position="168"/>
    </location>
</feature>
<evidence type="ECO:0000259" key="3">
    <source>
        <dbReference type="Pfam" id="PF01467"/>
    </source>
</evidence>
<accession>A0A2H0RD91</accession>
<keyword evidence="1" id="KW-0808">Transferase</keyword>